<reference evidence="3" key="2">
    <citation type="submission" date="2015-01" db="EMBL/GenBank/DDBJ databases">
        <title>Evolutionary Origins and Diversification of the Mycorrhizal Mutualists.</title>
        <authorList>
            <consortium name="DOE Joint Genome Institute"/>
            <consortium name="Mycorrhizal Genomics Consortium"/>
            <person name="Kohler A."/>
            <person name="Kuo A."/>
            <person name="Nagy L.G."/>
            <person name="Floudas D."/>
            <person name="Copeland A."/>
            <person name="Barry K.W."/>
            <person name="Cichocki N."/>
            <person name="Veneault-Fourrey C."/>
            <person name="LaButti K."/>
            <person name="Lindquist E.A."/>
            <person name="Lipzen A."/>
            <person name="Lundell T."/>
            <person name="Morin E."/>
            <person name="Murat C."/>
            <person name="Riley R."/>
            <person name="Ohm R."/>
            <person name="Sun H."/>
            <person name="Tunlid A."/>
            <person name="Henrissat B."/>
            <person name="Grigoriev I.V."/>
            <person name="Hibbett D.S."/>
            <person name="Martin F."/>
        </authorList>
    </citation>
    <scope>NUCLEOTIDE SEQUENCE [LARGE SCALE GENOMIC DNA]</scope>
    <source>
        <strain evidence="3">LaAM-08-1</strain>
    </source>
</reference>
<name>A0A0C9X1H4_9AGAR</name>
<feature type="region of interest" description="Disordered" evidence="1">
    <location>
        <begin position="46"/>
        <end position="97"/>
    </location>
</feature>
<keyword evidence="3" id="KW-1185">Reference proteome</keyword>
<sequence length="115" mass="13464">MGAQTVVPRRLHDEIGKFREWEFCPNINHNLPRHHHHLEDGTIARHRERWPPPPTTTIHGPQRPQHAPKRQERRMSAMSAGKRTRKPFCVGDGEVATNGERRHQSPFVIRRLHVC</sequence>
<proteinExistence type="predicted"/>
<organism evidence="2 3">
    <name type="scientific">Laccaria amethystina LaAM-08-1</name>
    <dbReference type="NCBI Taxonomy" id="1095629"/>
    <lineage>
        <taxon>Eukaryota</taxon>
        <taxon>Fungi</taxon>
        <taxon>Dikarya</taxon>
        <taxon>Basidiomycota</taxon>
        <taxon>Agaricomycotina</taxon>
        <taxon>Agaricomycetes</taxon>
        <taxon>Agaricomycetidae</taxon>
        <taxon>Agaricales</taxon>
        <taxon>Agaricineae</taxon>
        <taxon>Hydnangiaceae</taxon>
        <taxon>Laccaria</taxon>
    </lineage>
</organism>
<evidence type="ECO:0000256" key="1">
    <source>
        <dbReference type="SAM" id="MobiDB-lite"/>
    </source>
</evidence>
<dbReference type="HOGENOM" id="CLU_2109430_0_0_1"/>
<protein>
    <submittedName>
        <fullName evidence="2">Uncharacterized protein</fullName>
    </submittedName>
</protein>
<evidence type="ECO:0000313" key="2">
    <source>
        <dbReference type="EMBL" id="KIJ91441.1"/>
    </source>
</evidence>
<reference evidence="2 3" key="1">
    <citation type="submission" date="2014-04" db="EMBL/GenBank/DDBJ databases">
        <authorList>
            <consortium name="DOE Joint Genome Institute"/>
            <person name="Kuo A."/>
            <person name="Kohler A."/>
            <person name="Nagy L.G."/>
            <person name="Floudas D."/>
            <person name="Copeland A."/>
            <person name="Barry K.W."/>
            <person name="Cichocki N."/>
            <person name="Veneault-Fourrey C."/>
            <person name="LaButti K."/>
            <person name="Lindquist E.A."/>
            <person name="Lipzen A."/>
            <person name="Lundell T."/>
            <person name="Morin E."/>
            <person name="Murat C."/>
            <person name="Sun H."/>
            <person name="Tunlid A."/>
            <person name="Henrissat B."/>
            <person name="Grigoriev I.V."/>
            <person name="Hibbett D.S."/>
            <person name="Martin F."/>
            <person name="Nordberg H.P."/>
            <person name="Cantor M.N."/>
            <person name="Hua S.X."/>
        </authorList>
    </citation>
    <scope>NUCLEOTIDE SEQUENCE [LARGE SCALE GENOMIC DNA]</scope>
    <source>
        <strain evidence="2 3">LaAM-08-1</strain>
    </source>
</reference>
<dbReference type="EMBL" id="KN839007">
    <property type="protein sequence ID" value="KIJ91441.1"/>
    <property type="molecule type" value="Genomic_DNA"/>
</dbReference>
<dbReference type="AlphaFoldDB" id="A0A0C9X1H4"/>
<gene>
    <name evidence="2" type="ORF">K443DRAFT_14394</name>
</gene>
<evidence type="ECO:0000313" key="3">
    <source>
        <dbReference type="Proteomes" id="UP000054477"/>
    </source>
</evidence>
<dbReference type="Proteomes" id="UP000054477">
    <property type="component" value="Unassembled WGS sequence"/>
</dbReference>
<accession>A0A0C9X1H4</accession>